<dbReference type="Pfam" id="PF02771">
    <property type="entry name" value="Acyl-CoA_dh_N"/>
    <property type="match status" value="1"/>
</dbReference>
<dbReference type="SUPFAM" id="SSF56645">
    <property type="entry name" value="Acyl-CoA dehydrogenase NM domain-like"/>
    <property type="match status" value="1"/>
</dbReference>
<evidence type="ECO:0000259" key="6">
    <source>
        <dbReference type="Pfam" id="PF00441"/>
    </source>
</evidence>
<dbReference type="PANTHER" id="PTHR43884:SF20">
    <property type="entry name" value="ACYL-COA DEHYDROGENASE FADE28"/>
    <property type="match status" value="1"/>
</dbReference>
<dbReference type="PANTHER" id="PTHR43884">
    <property type="entry name" value="ACYL-COA DEHYDROGENASE"/>
    <property type="match status" value="1"/>
</dbReference>
<name>A0ABX6A870_STRVD</name>
<reference evidence="8 9" key="1">
    <citation type="submission" date="2017-09" db="EMBL/GenBank/DDBJ databases">
        <authorList>
            <person name="Lee N."/>
            <person name="Cho B.-K."/>
        </authorList>
    </citation>
    <scope>NUCLEOTIDE SEQUENCE [LARGE SCALE GENOMIC DNA]</scope>
    <source>
        <strain evidence="8 9">ATCC 39115</strain>
    </source>
</reference>
<dbReference type="CDD" id="cd00567">
    <property type="entry name" value="ACAD"/>
    <property type="match status" value="1"/>
</dbReference>
<dbReference type="Gene3D" id="1.20.140.10">
    <property type="entry name" value="Butyryl-CoA Dehydrogenase, subunit A, domain 3"/>
    <property type="match status" value="1"/>
</dbReference>
<evidence type="ECO:0000259" key="7">
    <source>
        <dbReference type="Pfam" id="PF02771"/>
    </source>
</evidence>
<keyword evidence="4" id="KW-0274">FAD</keyword>
<organism evidence="8 9">
    <name type="scientific">Streptomyces viridosporus T7A</name>
    <dbReference type="NCBI Taxonomy" id="665577"/>
    <lineage>
        <taxon>Bacteria</taxon>
        <taxon>Bacillati</taxon>
        <taxon>Actinomycetota</taxon>
        <taxon>Actinomycetes</taxon>
        <taxon>Kitasatosporales</taxon>
        <taxon>Streptomycetaceae</taxon>
        <taxon>Streptomyces</taxon>
    </lineage>
</organism>
<protein>
    <submittedName>
        <fullName evidence="8">Acyl-CoA dehydrogenase</fullName>
    </submittedName>
</protein>
<keyword evidence="3" id="KW-0285">Flavoprotein</keyword>
<evidence type="ECO:0000256" key="2">
    <source>
        <dbReference type="ARBA" id="ARBA00009347"/>
    </source>
</evidence>
<comment type="cofactor">
    <cofactor evidence="1">
        <name>FAD</name>
        <dbReference type="ChEBI" id="CHEBI:57692"/>
    </cofactor>
</comment>
<evidence type="ECO:0000313" key="8">
    <source>
        <dbReference type="EMBL" id="QEU83965.1"/>
    </source>
</evidence>
<feature type="domain" description="Acyl-CoA dehydrogenase/oxidase C-terminal" evidence="6">
    <location>
        <begin position="230"/>
        <end position="357"/>
    </location>
</feature>
<dbReference type="InterPro" id="IPR013786">
    <property type="entry name" value="AcylCoA_DH/ox_N"/>
</dbReference>
<evidence type="ECO:0000313" key="9">
    <source>
        <dbReference type="Proteomes" id="UP000327143"/>
    </source>
</evidence>
<dbReference type="Gene3D" id="2.40.110.10">
    <property type="entry name" value="Butyryl-CoA Dehydrogenase, subunit A, domain 2"/>
    <property type="match status" value="1"/>
</dbReference>
<dbReference type="EMBL" id="CP023700">
    <property type="protein sequence ID" value="QEU83965.1"/>
    <property type="molecule type" value="Genomic_DNA"/>
</dbReference>
<evidence type="ECO:0000256" key="5">
    <source>
        <dbReference type="ARBA" id="ARBA00023002"/>
    </source>
</evidence>
<dbReference type="InterPro" id="IPR036250">
    <property type="entry name" value="AcylCo_DH-like_C"/>
</dbReference>
<evidence type="ECO:0000256" key="1">
    <source>
        <dbReference type="ARBA" id="ARBA00001974"/>
    </source>
</evidence>
<proteinExistence type="inferred from homology"/>
<dbReference type="SUPFAM" id="SSF47203">
    <property type="entry name" value="Acyl-CoA dehydrogenase C-terminal domain-like"/>
    <property type="match status" value="1"/>
</dbReference>
<dbReference type="InterPro" id="IPR046373">
    <property type="entry name" value="Acyl-CoA_Oxase/DH_mid-dom_sf"/>
</dbReference>
<dbReference type="Proteomes" id="UP000327143">
    <property type="component" value="Chromosome"/>
</dbReference>
<feature type="domain" description="Acyl-CoA dehydrogenase/oxidase N-terminal" evidence="7">
    <location>
        <begin position="8"/>
        <end position="119"/>
    </location>
</feature>
<gene>
    <name evidence="8" type="ORF">CP969_04180</name>
</gene>
<keyword evidence="5" id="KW-0560">Oxidoreductase</keyword>
<dbReference type="RefSeq" id="WP_016827766.1">
    <property type="nucleotide sequence ID" value="NZ_CP023700.1"/>
</dbReference>
<dbReference type="InterPro" id="IPR009100">
    <property type="entry name" value="AcylCoA_DH/oxidase_NM_dom_sf"/>
</dbReference>
<dbReference type="Pfam" id="PF00441">
    <property type="entry name" value="Acyl-CoA_dh_1"/>
    <property type="match status" value="1"/>
</dbReference>
<comment type="similarity">
    <text evidence="2">Belongs to the acyl-CoA dehydrogenase family.</text>
</comment>
<dbReference type="Gene3D" id="1.10.540.10">
    <property type="entry name" value="Acyl-CoA dehydrogenase/oxidase, N-terminal domain"/>
    <property type="match status" value="1"/>
</dbReference>
<dbReference type="InterPro" id="IPR037069">
    <property type="entry name" value="AcylCoA_DH/ox_N_sf"/>
</dbReference>
<keyword evidence="9" id="KW-1185">Reference proteome</keyword>
<evidence type="ECO:0000256" key="3">
    <source>
        <dbReference type="ARBA" id="ARBA00022630"/>
    </source>
</evidence>
<sequence length="371" mass="38614">MRLTPDADAEELRETVRAFLGKHADTAAVLRGPSGEPGWDPATWSRFAGELGTVGLDVPEDLGGAGASFREVAVVAEELGRSLVRLPWFSTAVLGVGVLLHTDDGAARADLLPGLASGEVTATLAYREDPEGWDPGRLATTATPDGDGWRLTGTKILVVEGAAVDLLLVAARTPEGPGIYAVDADAPGLVRTPMRAMDPGRRLARIELAATPARAVTTPGGALPILAKVLDRAVAALAAEQLGGAAAALESAVAHARDRIQFGRPIGSFQAVKHRCADMALHVEAARSASAWATAATAEASGELPLAAVTAALRCGSAYRYVAAENIQVHGGVGFTWEHPAHLHFRRATTSAVLFGDHAEHQERLLTELGV</sequence>
<accession>A0ABX6A870</accession>
<evidence type="ECO:0000256" key="4">
    <source>
        <dbReference type="ARBA" id="ARBA00022827"/>
    </source>
</evidence>
<dbReference type="InterPro" id="IPR009075">
    <property type="entry name" value="AcylCo_DH/oxidase_C"/>
</dbReference>